<protein>
    <submittedName>
        <fullName evidence="1">Uncharacterized protein</fullName>
    </submittedName>
</protein>
<dbReference type="Proteomes" id="UP001153331">
    <property type="component" value="Unassembled WGS sequence"/>
</dbReference>
<dbReference type="EMBL" id="JAPHNI010000482">
    <property type="protein sequence ID" value="KAJ8110609.1"/>
    <property type="molecule type" value="Genomic_DNA"/>
</dbReference>
<accession>A0ACC2I671</accession>
<keyword evidence="2" id="KW-1185">Reference proteome</keyword>
<name>A0ACC2I671_9PLEO</name>
<organism evidence="1 2">
    <name type="scientific">Boeremia exigua</name>
    <dbReference type="NCBI Taxonomy" id="749465"/>
    <lineage>
        <taxon>Eukaryota</taxon>
        <taxon>Fungi</taxon>
        <taxon>Dikarya</taxon>
        <taxon>Ascomycota</taxon>
        <taxon>Pezizomycotina</taxon>
        <taxon>Dothideomycetes</taxon>
        <taxon>Pleosporomycetidae</taxon>
        <taxon>Pleosporales</taxon>
        <taxon>Pleosporineae</taxon>
        <taxon>Didymellaceae</taxon>
        <taxon>Boeremia</taxon>
    </lineage>
</organism>
<sequence>MSDLSQFERFQSLAQTASSLYLSAVLDIDSSQRLKFRAFSYIALAPHSPTGSPTVLFYQKDFRHLAATMESAKGQLALIKVWANGTSFEIDTTKSPKANFAGLAKAQGWAGGDANWQLHWEACFNEAYPFGRDGEFSACQIEVRLLQYMSDHAEDSTTPARSAPQLNMVERSHRRLSSSSGSSASSADSDFSLISAAPSIQSVNTNGSVFGGIVLGIESVKLESTKNASGPASNTEIQHPKASVTLTLSAEEVPTEVRSTVADDTRSPLNASPFWYKYSGFEPNPQAPFKHELGRLSKHLGLQTKKEKKALQIEALTAEIDFHYGAQMNTLDSWQKLCEDVGIEKVPTSIPHCRKALKSVFVNLFDLIDHRRNPGFKVQRFQSHSEFNKFTRNGHEFPRNCAKQKMFIKVLLKKI</sequence>
<evidence type="ECO:0000313" key="1">
    <source>
        <dbReference type="EMBL" id="KAJ8110609.1"/>
    </source>
</evidence>
<evidence type="ECO:0000313" key="2">
    <source>
        <dbReference type="Proteomes" id="UP001153331"/>
    </source>
</evidence>
<comment type="caution">
    <text evidence="1">The sequence shown here is derived from an EMBL/GenBank/DDBJ whole genome shotgun (WGS) entry which is preliminary data.</text>
</comment>
<proteinExistence type="predicted"/>
<gene>
    <name evidence="1" type="ORF">OPT61_g6591</name>
</gene>
<reference evidence="1" key="1">
    <citation type="submission" date="2022-11" db="EMBL/GenBank/DDBJ databases">
        <title>Genome Sequence of Boeremia exigua.</title>
        <authorList>
            <person name="Buettner E."/>
        </authorList>
    </citation>
    <scope>NUCLEOTIDE SEQUENCE</scope>
    <source>
        <strain evidence="1">CU02</strain>
    </source>
</reference>